<dbReference type="Gene3D" id="1.10.150.130">
    <property type="match status" value="1"/>
</dbReference>
<keyword evidence="3 5" id="KW-0238">DNA-binding</keyword>
<evidence type="ECO:0000256" key="4">
    <source>
        <dbReference type="ARBA" id="ARBA00023172"/>
    </source>
</evidence>
<feature type="domain" description="Tyr recombinase" evidence="6">
    <location>
        <begin position="217"/>
        <end position="402"/>
    </location>
</feature>
<name>A0A366HFX1_9BACT</name>
<dbReference type="GO" id="GO:0006310">
    <property type="term" value="P:DNA recombination"/>
    <property type="evidence" value="ECO:0007669"/>
    <property type="project" value="UniProtKB-KW"/>
</dbReference>
<dbReference type="Pfam" id="PF02899">
    <property type="entry name" value="Phage_int_SAM_1"/>
    <property type="match status" value="1"/>
</dbReference>
<evidence type="ECO:0000256" key="3">
    <source>
        <dbReference type="ARBA" id="ARBA00023125"/>
    </source>
</evidence>
<gene>
    <name evidence="8" type="ORF">DES53_107259</name>
</gene>
<dbReference type="PANTHER" id="PTHR30349:SF41">
    <property type="entry name" value="INTEGRASE_RECOMBINASE PROTEIN MJ0367-RELATED"/>
    <property type="match status" value="1"/>
</dbReference>
<keyword evidence="9" id="KW-1185">Reference proteome</keyword>
<dbReference type="Proteomes" id="UP000253426">
    <property type="component" value="Unassembled WGS sequence"/>
</dbReference>
<protein>
    <submittedName>
        <fullName evidence="8">Site-specific recombinase XerD</fullName>
    </submittedName>
</protein>
<dbReference type="OrthoDB" id="179876at2"/>
<dbReference type="AlphaFoldDB" id="A0A366HFX1"/>
<feature type="domain" description="Core-binding (CB)" evidence="7">
    <location>
        <begin position="111"/>
        <end position="196"/>
    </location>
</feature>
<dbReference type="GO" id="GO:0015074">
    <property type="term" value="P:DNA integration"/>
    <property type="evidence" value="ECO:0007669"/>
    <property type="project" value="UniProtKB-KW"/>
</dbReference>
<dbReference type="PROSITE" id="PS51900">
    <property type="entry name" value="CB"/>
    <property type="match status" value="1"/>
</dbReference>
<accession>A0A366HFX1</accession>
<comment type="similarity">
    <text evidence="1">Belongs to the 'phage' integrase family.</text>
</comment>
<evidence type="ECO:0000313" key="8">
    <source>
        <dbReference type="EMBL" id="RBP41427.1"/>
    </source>
</evidence>
<dbReference type="CDD" id="cd00796">
    <property type="entry name" value="INT_Rci_Hp1_C"/>
    <property type="match status" value="1"/>
</dbReference>
<evidence type="ECO:0000259" key="7">
    <source>
        <dbReference type="PROSITE" id="PS51900"/>
    </source>
</evidence>
<dbReference type="InterPro" id="IPR011010">
    <property type="entry name" value="DNA_brk_join_enz"/>
</dbReference>
<dbReference type="InterPro" id="IPR050090">
    <property type="entry name" value="Tyrosine_recombinase_XerCD"/>
</dbReference>
<dbReference type="InterPro" id="IPR044068">
    <property type="entry name" value="CB"/>
</dbReference>
<dbReference type="InterPro" id="IPR002104">
    <property type="entry name" value="Integrase_catalytic"/>
</dbReference>
<evidence type="ECO:0000256" key="2">
    <source>
        <dbReference type="ARBA" id="ARBA00022908"/>
    </source>
</evidence>
<proteinExistence type="inferred from homology"/>
<evidence type="ECO:0000259" key="6">
    <source>
        <dbReference type="PROSITE" id="PS51898"/>
    </source>
</evidence>
<evidence type="ECO:0000313" key="9">
    <source>
        <dbReference type="Proteomes" id="UP000253426"/>
    </source>
</evidence>
<organism evidence="8 9">
    <name type="scientific">Roseimicrobium gellanilyticum</name>
    <dbReference type="NCBI Taxonomy" id="748857"/>
    <lineage>
        <taxon>Bacteria</taxon>
        <taxon>Pseudomonadati</taxon>
        <taxon>Verrucomicrobiota</taxon>
        <taxon>Verrucomicrobiia</taxon>
        <taxon>Verrucomicrobiales</taxon>
        <taxon>Verrucomicrobiaceae</taxon>
        <taxon>Roseimicrobium</taxon>
    </lineage>
</organism>
<dbReference type="Pfam" id="PF00589">
    <property type="entry name" value="Phage_integrase"/>
    <property type="match status" value="1"/>
</dbReference>
<dbReference type="GO" id="GO:0003677">
    <property type="term" value="F:DNA binding"/>
    <property type="evidence" value="ECO:0007669"/>
    <property type="project" value="UniProtKB-UniRule"/>
</dbReference>
<dbReference type="InterPro" id="IPR010998">
    <property type="entry name" value="Integrase_recombinase_N"/>
</dbReference>
<sequence>MASVHRPDGYPFYFAHFRLPVGKKPDGATIWKQFKRSTGKERPDEAMVEAKRIEREEKKKSTFTEESALEVMHLLQSAGKQAARGLLNQQSAQAFLSKLTEISIGEPLVVYTVEKWFSTWLAGKDKSRSRGTYLRYQGIVDGFLASLPERRKRQPLESLTVGDIEAFRDAEIAAGKSASSVNLAVKTVRSVLKRAVPLGLIKANPADAMDSLPEKRIVKSTFDLPAVRALLTAAEGDWKGAILVGYLTGARLGDVTNLQWSSFDFTGRRLIFTAGKTGQSVELPLHESLKAHFEPLVPRDGKGPVFVTLTGKTAGGRNGLSRQFSALLKKAGIQGKSYEAAGKSGRTRNTLTFHSLRHSFNSALANAGVAQEIRMKLTGHLDAKVNSIYTHTELETLRLAIGKLPEITIQPV</sequence>
<dbReference type="PANTHER" id="PTHR30349">
    <property type="entry name" value="PHAGE INTEGRASE-RELATED"/>
    <property type="match status" value="1"/>
</dbReference>
<reference evidence="8 9" key="1">
    <citation type="submission" date="2018-06" db="EMBL/GenBank/DDBJ databases">
        <title>Genomic Encyclopedia of Type Strains, Phase IV (KMG-IV): sequencing the most valuable type-strain genomes for metagenomic binning, comparative biology and taxonomic classification.</title>
        <authorList>
            <person name="Goeker M."/>
        </authorList>
    </citation>
    <scope>NUCLEOTIDE SEQUENCE [LARGE SCALE GENOMIC DNA]</scope>
    <source>
        <strain evidence="8 9">DSM 25532</strain>
    </source>
</reference>
<dbReference type="EMBL" id="QNRR01000007">
    <property type="protein sequence ID" value="RBP41427.1"/>
    <property type="molecule type" value="Genomic_DNA"/>
</dbReference>
<evidence type="ECO:0000256" key="1">
    <source>
        <dbReference type="ARBA" id="ARBA00008857"/>
    </source>
</evidence>
<dbReference type="Gene3D" id="1.10.443.10">
    <property type="entry name" value="Intergrase catalytic core"/>
    <property type="match status" value="1"/>
</dbReference>
<dbReference type="InterPro" id="IPR004107">
    <property type="entry name" value="Integrase_SAM-like_N"/>
</dbReference>
<comment type="caution">
    <text evidence="8">The sequence shown here is derived from an EMBL/GenBank/DDBJ whole genome shotgun (WGS) entry which is preliminary data.</text>
</comment>
<dbReference type="SUPFAM" id="SSF56349">
    <property type="entry name" value="DNA breaking-rejoining enzymes"/>
    <property type="match status" value="1"/>
</dbReference>
<keyword evidence="2" id="KW-0229">DNA integration</keyword>
<keyword evidence="4" id="KW-0233">DNA recombination</keyword>
<dbReference type="InterPro" id="IPR013762">
    <property type="entry name" value="Integrase-like_cat_sf"/>
</dbReference>
<dbReference type="PROSITE" id="PS51898">
    <property type="entry name" value="TYR_RECOMBINASE"/>
    <property type="match status" value="1"/>
</dbReference>
<evidence type="ECO:0000256" key="5">
    <source>
        <dbReference type="PROSITE-ProRule" id="PRU01248"/>
    </source>
</evidence>
<dbReference type="RefSeq" id="WP_113960056.1">
    <property type="nucleotide sequence ID" value="NZ_QNRR01000007.1"/>
</dbReference>